<name>A0ABZ0HQZ8_9HYPH</name>
<evidence type="ECO:0000313" key="13">
    <source>
        <dbReference type="Proteomes" id="UP001626536"/>
    </source>
</evidence>
<proteinExistence type="inferred from homology"/>
<keyword evidence="8 10" id="KW-0961">Cell wall biogenesis/degradation</keyword>
<keyword evidence="7 9" id="KW-0482">Metalloprotease</keyword>
<comment type="cofactor">
    <cofactor evidence="9">
        <name>Zn(2+)</name>
        <dbReference type="ChEBI" id="CHEBI:29105"/>
    </cofactor>
    <text evidence="9">Binds 1 zinc ion per subunit.</text>
</comment>
<evidence type="ECO:0000256" key="6">
    <source>
        <dbReference type="ARBA" id="ARBA00022997"/>
    </source>
</evidence>
<comment type="function">
    <text evidence="9 10">Catalyzes hydrolysis of the D-alanyl-D-alanine dipeptide.</text>
</comment>
<feature type="signal peptide" evidence="11">
    <location>
        <begin position="1"/>
        <end position="21"/>
    </location>
</feature>
<keyword evidence="6 9" id="KW-0224">Dipeptidase</keyword>
<dbReference type="SUPFAM" id="SSF55166">
    <property type="entry name" value="Hedgehog/DD-peptidase"/>
    <property type="match status" value="1"/>
</dbReference>
<reference evidence="12 13" key="1">
    <citation type="submission" date="2023-10" db="EMBL/GenBank/DDBJ databases">
        <title>Novel methanotroph of the genus Methylocapsa from a subarctic wetland.</title>
        <authorList>
            <person name="Belova S.E."/>
            <person name="Oshkin I.Y."/>
            <person name="Miroshnikov K."/>
            <person name="Dedysh S.N."/>
        </authorList>
    </citation>
    <scope>NUCLEOTIDE SEQUENCE [LARGE SCALE GENOMIC DNA]</scope>
    <source>
        <strain evidence="12 13">RX1</strain>
    </source>
</reference>
<keyword evidence="11" id="KW-0732">Signal</keyword>
<dbReference type="EC" id="3.4.13.22" evidence="9 10"/>
<comment type="similarity">
    <text evidence="9 10">Belongs to the peptidase M15D family.</text>
</comment>
<dbReference type="InterPro" id="IPR009045">
    <property type="entry name" value="Zn_M74/Hedgehog-like"/>
</dbReference>
<dbReference type="InterPro" id="IPR000755">
    <property type="entry name" value="A_A_dipeptidase"/>
</dbReference>
<dbReference type="HAMAP" id="MF_01924">
    <property type="entry name" value="A_A_dipeptidase"/>
    <property type="match status" value="1"/>
</dbReference>
<feature type="site" description="Transition state stabilizer" evidence="9">
    <location>
        <position position="97"/>
    </location>
</feature>
<protein>
    <recommendedName>
        <fullName evidence="9 10">D-alanyl-D-alanine dipeptidase</fullName>
        <shortName evidence="9 10">D-Ala-D-Ala dipeptidase</shortName>
        <ecNumber evidence="9 10">3.4.13.22</ecNumber>
    </recommendedName>
</protein>
<keyword evidence="13" id="KW-1185">Reference proteome</keyword>
<keyword evidence="2 9" id="KW-0645">Protease</keyword>
<feature type="binding site" evidence="9">
    <location>
        <position position="204"/>
    </location>
    <ligand>
        <name>Zn(2+)</name>
        <dbReference type="ChEBI" id="CHEBI:29105"/>
        <note>catalytic</note>
    </ligand>
</feature>
<accession>A0ABZ0HQZ8</accession>
<comment type="catalytic activity">
    <reaction evidence="1 9 10">
        <text>D-alanyl-D-alanine + H2O = 2 D-alanine</text>
        <dbReference type="Rhea" id="RHEA:20661"/>
        <dbReference type="ChEBI" id="CHEBI:15377"/>
        <dbReference type="ChEBI" id="CHEBI:57416"/>
        <dbReference type="ChEBI" id="CHEBI:57822"/>
        <dbReference type="EC" id="3.4.13.22"/>
    </reaction>
</comment>
<feature type="binding site" evidence="9">
    <location>
        <position position="142"/>
    </location>
    <ligand>
        <name>Zn(2+)</name>
        <dbReference type="ChEBI" id="CHEBI:29105"/>
        <note>catalytic</note>
    </ligand>
</feature>
<dbReference type="PANTHER" id="PTHR43126">
    <property type="entry name" value="D-ALANYL-D-ALANINE DIPEPTIDASE"/>
    <property type="match status" value="1"/>
</dbReference>
<evidence type="ECO:0000256" key="11">
    <source>
        <dbReference type="SAM" id="SignalP"/>
    </source>
</evidence>
<feature type="chain" id="PRO_5045151904" description="D-alanyl-D-alanine dipeptidase" evidence="11">
    <location>
        <begin position="22"/>
        <end position="221"/>
    </location>
</feature>
<organism evidence="12 13">
    <name type="scientific">Methylocapsa polymorpha</name>
    <dbReference type="NCBI Taxonomy" id="3080828"/>
    <lineage>
        <taxon>Bacteria</taxon>
        <taxon>Pseudomonadati</taxon>
        <taxon>Pseudomonadota</taxon>
        <taxon>Alphaproteobacteria</taxon>
        <taxon>Hyphomicrobiales</taxon>
        <taxon>Beijerinckiaceae</taxon>
        <taxon>Methylocapsa</taxon>
    </lineage>
</organism>
<gene>
    <name evidence="9" type="primary">ddpX</name>
    <name evidence="12" type="ORF">RZS28_14410</name>
</gene>
<dbReference type="PANTHER" id="PTHR43126:SF1">
    <property type="entry name" value="D-ALANYL-D-ALANINE DIPEPTIDASE"/>
    <property type="match status" value="1"/>
</dbReference>
<feature type="binding site" evidence="9">
    <location>
        <position position="149"/>
    </location>
    <ligand>
        <name>Zn(2+)</name>
        <dbReference type="ChEBI" id="CHEBI:29105"/>
        <note>catalytic</note>
    </ligand>
</feature>
<evidence type="ECO:0000256" key="9">
    <source>
        <dbReference type="HAMAP-Rule" id="MF_01924"/>
    </source>
</evidence>
<keyword evidence="5 9" id="KW-0862">Zinc</keyword>
<evidence type="ECO:0000313" key="12">
    <source>
        <dbReference type="EMBL" id="WOJ88988.1"/>
    </source>
</evidence>
<evidence type="ECO:0000256" key="3">
    <source>
        <dbReference type="ARBA" id="ARBA00022723"/>
    </source>
</evidence>
<sequence length="221" mass="23974">MSEVHSAAITLLTLCSMCAGAAAGGGLPHDFVRLADIAPGVKQDMRYASDNNFTGRPVPGYVAPQCWLRREVAEALAAAQKEAESEGLRLIVYDCYRPQRATKAFIAWAQDAADQAMKTLYYPNIDKKALFELGYIAKASAHSTGLAVDIGIVGLDFGTPFDLFDEASATRNPNVGAAAKANRAKLSALMQRHGFSNLPQEWWHFALEGVKDAPPQDFEVR</sequence>
<evidence type="ECO:0000256" key="8">
    <source>
        <dbReference type="ARBA" id="ARBA00023316"/>
    </source>
</evidence>
<dbReference type="Pfam" id="PF01427">
    <property type="entry name" value="Peptidase_M15"/>
    <property type="match status" value="1"/>
</dbReference>
<evidence type="ECO:0000256" key="2">
    <source>
        <dbReference type="ARBA" id="ARBA00022670"/>
    </source>
</evidence>
<evidence type="ECO:0000256" key="5">
    <source>
        <dbReference type="ARBA" id="ARBA00022833"/>
    </source>
</evidence>
<dbReference type="EMBL" id="CP136862">
    <property type="protein sequence ID" value="WOJ88988.1"/>
    <property type="molecule type" value="Genomic_DNA"/>
</dbReference>
<dbReference type="Gene3D" id="3.30.1380.10">
    <property type="match status" value="1"/>
</dbReference>
<evidence type="ECO:0000256" key="1">
    <source>
        <dbReference type="ARBA" id="ARBA00001362"/>
    </source>
</evidence>
<feature type="active site" description="Proton donor/acceptor" evidence="9">
    <location>
        <position position="201"/>
    </location>
</feature>
<dbReference type="Proteomes" id="UP001626536">
    <property type="component" value="Chromosome"/>
</dbReference>
<evidence type="ECO:0000256" key="10">
    <source>
        <dbReference type="PIRNR" id="PIRNR026671"/>
    </source>
</evidence>
<evidence type="ECO:0000256" key="4">
    <source>
        <dbReference type="ARBA" id="ARBA00022801"/>
    </source>
</evidence>
<evidence type="ECO:0000256" key="7">
    <source>
        <dbReference type="ARBA" id="ARBA00023049"/>
    </source>
</evidence>
<dbReference type="CDD" id="cd14817">
    <property type="entry name" value="D-Ala-D-Ala_dipeptidase_VanX"/>
    <property type="match status" value="1"/>
</dbReference>
<dbReference type="RefSeq" id="WP_407338426.1">
    <property type="nucleotide sequence ID" value="NZ_CP136862.1"/>
</dbReference>
<dbReference type="PIRSF" id="PIRSF026671">
    <property type="entry name" value="AA_dipeptidase"/>
    <property type="match status" value="1"/>
</dbReference>
<keyword evidence="4 9" id="KW-0378">Hydrolase</keyword>
<keyword evidence="3 9" id="KW-0479">Metal-binding</keyword>